<keyword evidence="2" id="KW-0413">Isomerase</keyword>
<reference evidence="4 5" key="1">
    <citation type="submission" date="2019-03" db="EMBL/GenBank/DDBJ databases">
        <title>Draft genome sequences of novel Actinobacteria.</title>
        <authorList>
            <person name="Sahin N."/>
            <person name="Ay H."/>
            <person name="Saygin H."/>
        </authorList>
    </citation>
    <scope>NUCLEOTIDE SEQUENCE [LARGE SCALE GENOMIC DNA]</scope>
    <source>
        <strain evidence="4 5">16K404</strain>
    </source>
</reference>
<accession>A0A4R4V085</accession>
<keyword evidence="5" id="KW-1185">Reference proteome</keyword>
<dbReference type="OrthoDB" id="4772742at2"/>
<evidence type="ECO:0000313" key="5">
    <source>
        <dbReference type="Proteomes" id="UP000294744"/>
    </source>
</evidence>
<dbReference type="InterPro" id="IPR019490">
    <property type="entry name" value="Glu6P/Mann6P_isomerase_C"/>
</dbReference>
<evidence type="ECO:0000256" key="1">
    <source>
        <dbReference type="ARBA" id="ARBA00010523"/>
    </source>
</evidence>
<dbReference type="InterPro" id="IPR046348">
    <property type="entry name" value="SIS_dom_sf"/>
</dbReference>
<evidence type="ECO:0000313" key="4">
    <source>
        <dbReference type="EMBL" id="TDC96376.1"/>
    </source>
</evidence>
<evidence type="ECO:0000259" key="3">
    <source>
        <dbReference type="Pfam" id="PF10432"/>
    </source>
</evidence>
<dbReference type="GO" id="GO:1901135">
    <property type="term" value="P:carbohydrate derivative metabolic process"/>
    <property type="evidence" value="ECO:0007669"/>
    <property type="project" value="InterPro"/>
</dbReference>
<gene>
    <name evidence="4" type="ORF">E1161_02520</name>
</gene>
<dbReference type="Proteomes" id="UP000294744">
    <property type="component" value="Unassembled WGS sequence"/>
</dbReference>
<dbReference type="RefSeq" id="WP_132619100.1">
    <property type="nucleotide sequence ID" value="NZ_SMKV01000002.1"/>
</dbReference>
<dbReference type="Pfam" id="PF10432">
    <property type="entry name" value="bact-PGI_C"/>
    <property type="match status" value="1"/>
</dbReference>
<dbReference type="AlphaFoldDB" id="A0A4R4V085"/>
<dbReference type="EMBL" id="SMKV01000002">
    <property type="protein sequence ID" value="TDC96376.1"/>
    <property type="molecule type" value="Genomic_DNA"/>
</dbReference>
<name>A0A4R4V085_9PSEU</name>
<dbReference type="SUPFAM" id="SSF53697">
    <property type="entry name" value="SIS domain"/>
    <property type="match status" value="1"/>
</dbReference>
<dbReference type="Gene3D" id="3.40.50.10490">
    <property type="entry name" value="Glucose-6-phosphate isomerase like protein, domain 1"/>
    <property type="match status" value="1"/>
</dbReference>
<proteinExistence type="inferred from homology"/>
<protein>
    <recommendedName>
        <fullName evidence="3">Bifunctional glucose-6-phosphate/mannose-6-phosphate isomerase C-terminal domain-containing protein</fullName>
    </recommendedName>
</protein>
<dbReference type="GO" id="GO:0004476">
    <property type="term" value="F:mannose-6-phosphate isomerase activity"/>
    <property type="evidence" value="ECO:0007669"/>
    <property type="project" value="InterPro"/>
</dbReference>
<feature type="domain" description="Bifunctional glucose-6-phosphate/mannose-6-phosphate isomerase C-terminal" evidence="3">
    <location>
        <begin position="201"/>
        <end position="346"/>
    </location>
</feature>
<evidence type="ECO:0000256" key="2">
    <source>
        <dbReference type="ARBA" id="ARBA00023235"/>
    </source>
</evidence>
<sequence>MLDDSLLDDPARLADVDSGGLLRLAALSGAQVRATAETAAEVGLDDLADGRPRAVVLLTRPGVSTIVADLLVALTGARCPVPVVISDELPSWVGALDVVFAHTDDVGDVALAESVATACRRTASVVLAVPSEGPVAAAGAGRAKVLVPRVPVPPALAFAYIFASGISTFRALGLLDFDTEELAEELDREAERAHPGHESLSNPAKSLALRMADRTPLLWGLGPIAAAVAGHGAFALGAHAGVPAHVAEYPHAVVQRALHHAAASAGSKADIFADPEDEPGAQLRAFLISTHHNDQGEVFERSAARDLPGADVVVPGDTVRADPLLRAAVLAARFDLAAVYLGLAAGTLNGPGWPALAMS</sequence>
<comment type="caution">
    <text evidence="4">The sequence shown here is derived from an EMBL/GenBank/DDBJ whole genome shotgun (WGS) entry which is preliminary data.</text>
</comment>
<dbReference type="GO" id="GO:0005975">
    <property type="term" value="P:carbohydrate metabolic process"/>
    <property type="evidence" value="ECO:0007669"/>
    <property type="project" value="InterPro"/>
</dbReference>
<dbReference type="GO" id="GO:0097367">
    <property type="term" value="F:carbohydrate derivative binding"/>
    <property type="evidence" value="ECO:0007669"/>
    <property type="project" value="InterPro"/>
</dbReference>
<comment type="similarity">
    <text evidence="1">Belongs to the PGI/PMI family.</text>
</comment>
<dbReference type="GO" id="GO:0004347">
    <property type="term" value="F:glucose-6-phosphate isomerase activity"/>
    <property type="evidence" value="ECO:0007669"/>
    <property type="project" value="InterPro"/>
</dbReference>
<organism evidence="4 5">
    <name type="scientific">Saccharopolyspora aridisoli</name>
    <dbReference type="NCBI Taxonomy" id="2530385"/>
    <lineage>
        <taxon>Bacteria</taxon>
        <taxon>Bacillati</taxon>
        <taxon>Actinomycetota</taxon>
        <taxon>Actinomycetes</taxon>
        <taxon>Pseudonocardiales</taxon>
        <taxon>Pseudonocardiaceae</taxon>
        <taxon>Saccharopolyspora</taxon>
    </lineage>
</organism>